<reference evidence="2" key="1">
    <citation type="journal article" date="2020" name="Fungal Divers.">
        <title>Resolving the Mortierellaceae phylogeny through synthesis of multi-gene phylogenetics and phylogenomics.</title>
        <authorList>
            <person name="Vandepol N."/>
            <person name="Liber J."/>
            <person name="Desiro A."/>
            <person name="Na H."/>
            <person name="Kennedy M."/>
            <person name="Barry K."/>
            <person name="Grigoriev I.V."/>
            <person name="Miller A.N."/>
            <person name="O'Donnell K."/>
            <person name="Stajich J.E."/>
            <person name="Bonito G."/>
        </authorList>
    </citation>
    <scope>NUCLEOTIDE SEQUENCE</scope>
    <source>
        <strain evidence="2">NVP60</strain>
    </source>
</reference>
<feature type="compositionally biased region" description="Low complexity" evidence="1">
    <location>
        <begin position="520"/>
        <end position="537"/>
    </location>
</feature>
<dbReference type="Proteomes" id="UP000823405">
    <property type="component" value="Unassembled WGS sequence"/>
</dbReference>
<feature type="region of interest" description="Disordered" evidence="1">
    <location>
        <begin position="480"/>
        <end position="503"/>
    </location>
</feature>
<evidence type="ECO:0000313" key="3">
    <source>
        <dbReference type="Proteomes" id="UP000823405"/>
    </source>
</evidence>
<evidence type="ECO:0000256" key="1">
    <source>
        <dbReference type="SAM" id="MobiDB-lite"/>
    </source>
</evidence>
<feature type="compositionally biased region" description="Low complexity" evidence="1">
    <location>
        <begin position="47"/>
        <end position="56"/>
    </location>
</feature>
<feature type="region of interest" description="Disordered" evidence="1">
    <location>
        <begin position="223"/>
        <end position="290"/>
    </location>
</feature>
<feature type="region of interest" description="Disordered" evidence="1">
    <location>
        <begin position="1"/>
        <end position="33"/>
    </location>
</feature>
<feature type="compositionally biased region" description="Low complexity" evidence="1">
    <location>
        <begin position="237"/>
        <end position="260"/>
    </location>
</feature>
<feature type="region of interest" description="Disordered" evidence="1">
    <location>
        <begin position="180"/>
        <end position="209"/>
    </location>
</feature>
<dbReference type="EMBL" id="JAAAIN010000904">
    <property type="protein sequence ID" value="KAG0309968.1"/>
    <property type="molecule type" value="Genomic_DNA"/>
</dbReference>
<dbReference type="AlphaFoldDB" id="A0A9P6ULB2"/>
<feature type="region of interest" description="Disordered" evidence="1">
    <location>
        <begin position="45"/>
        <end position="72"/>
    </location>
</feature>
<keyword evidence="3" id="KW-1185">Reference proteome</keyword>
<sequence length="637" mass="71866">MLSPCFSEDTVSLSSSGGGTPDHFSRPYHQHPQQQVLTEAATDLVMRQQHQQQQQQQRRDESALDDDTKDNRNCLGIVVDDDRCFGTSTCKTNSSSNDASASIMALLMMNQPRPVLSSPMVEEYHHPHLNHSQQQLYQEQQQQSQQFFAQRGVCPQSNTLGRDNAYNTLIQGIETCRGRSANSRHYQHRRSESDSGDFAMHGSGGFHPLGFESQRVVQQQFNQSVRGKNPQGRHLKQQPQKHPQKQYIQLHHQYQQQQQGDGNGGLGKRRKDQRRFSTPHQQNNFNYNHQHRRQSFDILLSNSKDQHNVATPSPVVQETPSNSVSQTETAVVAEEILLQAPVFCRRRCISSGDFNPDPIAPIMPPSICSALRKRHARRMSCDGRLETYITSLSASDSSQSSEPSAVAATVKVTVSSRSNSHRLQQQQHHFNQNQNQNQIQVNAGRTQQNCARGQIQGSSGMMNQSDVGCRAKRHSLTISTDFPKDSLRDTSMSSVSDAGSDRRASISSSISDISISLSHSTTLSSSSSSTSLSSGSDNSVCTRKGGPPVHYTLMCWIGGRWPCRLRPLIKKSTLNDIHVMLRRNLKLPPNYFIDIEFEWQGQTYMIMDATHWQWAREQVHDGDMAIRCKIWQKRFTR</sequence>
<name>A0A9P6ULB2_9FUNG</name>
<protein>
    <submittedName>
        <fullName evidence="2">Uncharacterized protein</fullName>
    </submittedName>
</protein>
<organism evidence="2 3">
    <name type="scientific">Linnemannia gamsii</name>
    <dbReference type="NCBI Taxonomy" id="64522"/>
    <lineage>
        <taxon>Eukaryota</taxon>
        <taxon>Fungi</taxon>
        <taxon>Fungi incertae sedis</taxon>
        <taxon>Mucoromycota</taxon>
        <taxon>Mortierellomycotina</taxon>
        <taxon>Mortierellomycetes</taxon>
        <taxon>Mortierellales</taxon>
        <taxon>Mortierellaceae</taxon>
        <taxon>Linnemannia</taxon>
    </lineage>
</organism>
<accession>A0A9P6ULB2</accession>
<proteinExistence type="predicted"/>
<evidence type="ECO:0000313" key="2">
    <source>
        <dbReference type="EMBL" id="KAG0309968.1"/>
    </source>
</evidence>
<feature type="region of interest" description="Disordered" evidence="1">
    <location>
        <begin position="520"/>
        <end position="540"/>
    </location>
</feature>
<gene>
    <name evidence="2" type="ORF">BGZ97_012918</name>
</gene>
<dbReference type="OrthoDB" id="2443241at2759"/>
<comment type="caution">
    <text evidence="2">The sequence shown here is derived from an EMBL/GenBank/DDBJ whole genome shotgun (WGS) entry which is preliminary data.</text>
</comment>